<protein>
    <recommendedName>
        <fullName evidence="5">Rhodanese domain-containing protein</fullName>
    </recommendedName>
</protein>
<dbReference type="InterPro" id="IPR036873">
    <property type="entry name" value="Rhodanese-like_dom_sf"/>
</dbReference>
<evidence type="ECO:0000313" key="7">
    <source>
        <dbReference type="Proteomes" id="UP001174936"/>
    </source>
</evidence>
<evidence type="ECO:0000256" key="2">
    <source>
        <dbReference type="ARBA" id="ARBA00009130"/>
    </source>
</evidence>
<dbReference type="SUPFAM" id="SSF55424">
    <property type="entry name" value="FAD/NAD-linked reductases, dimerisation (C-terminal) domain"/>
    <property type="match status" value="1"/>
</dbReference>
<organism evidence="6 7">
    <name type="scientific">Cercophora newfieldiana</name>
    <dbReference type="NCBI Taxonomy" id="92897"/>
    <lineage>
        <taxon>Eukaryota</taxon>
        <taxon>Fungi</taxon>
        <taxon>Dikarya</taxon>
        <taxon>Ascomycota</taxon>
        <taxon>Pezizomycotina</taxon>
        <taxon>Sordariomycetes</taxon>
        <taxon>Sordariomycetidae</taxon>
        <taxon>Sordariales</taxon>
        <taxon>Lasiosphaeriaceae</taxon>
        <taxon>Cercophora</taxon>
    </lineage>
</organism>
<comment type="cofactor">
    <cofactor evidence="1">
        <name>FAD</name>
        <dbReference type="ChEBI" id="CHEBI:57692"/>
    </cofactor>
</comment>
<comment type="caution">
    <text evidence="6">The sequence shown here is derived from an EMBL/GenBank/DDBJ whole genome shotgun (WGS) entry which is preliminary data.</text>
</comment>
<dbReference type="Pfam" id="PF00581">
    <property type="entry name" value="Rhodanese"/>
    <property type="match status" value="1"/>
</dbReference>
<evidence type="ECO:0000256" key="4">
    <source>
        <dbReference type="ARBA" id="ARBA00022827"/>
    </source>
</evidence>
<accession>A0AA40CSH2</accession>
<dbReference type="PRINTS" id="PR00368">
    <property type="entry name" value="FADPNR"/>
</dbReference>
<dbReference type="SMART" id="SM00450">
    <property type="entry name" value="RHOD"/>
    <property type="match status" value="1"/>
</dbReference>
<dbReference type="Gene3D" id="3.50.50.60">
    <property type="entry name" value="FAD/NAD(P)-binding domain"/>
    <property type="match status" value="2"/>
</dbReference>
<dbReference type="InterPro" id="IPR016156">
    <property type="entry name" value="FAD/NAD-linked_Rdtase_dimer_sf"/>
</dbReference>
<dbReference type="InterPro" id="IPR050260">
    <property type="entry name" value="FAD-bd_OxRdtase"/>
</dbReference>
<dbReference type="Proteomes" id="UP001174936">
    <property type="component" value="Unassembled WGS sequence"/>
</dbReference>
<keyword evidence="7" id="KW-1185">Reference proteome</keyword>
<dbReference type="EMBL" id="JAULSV010000003">
    <property type="protein sequence ID" value="KAK0649595.1"/>
    <property type="molecule type" value="Genomic_DNA"/>
</dbReference>
<dbReference type="Pfam" id="PF02852">
    <property type="entry name" value="Pyr_redox_dim"/>
    <property type="match status" value="1"/>
</dbReference>
<feature type="domain" description="Rhodanese" evidence="5">
    <location>
        <begin position="447"/>
        <end position="534"/>
    </location>
</feature>
<dbReference type="GO" id="GO:0016491">
    <property type="term" value="F:oxidoreductase activity"/>
    <property type="evidence" value="ECO:0007669"/>
    <property type="project" value="InterPro"/>
</dbReference>
<dbReference type="InterPro" id="IPR023753">
    <property type="entry name" value="FAD/NAD-binding_dom"/>
</dbReference>
<evidence type="ECO:0000259" key="5">
    <source>
        <dbReference type="PROSITE" id="PS50206"/>
    </source>
</evidence>
<dbReference type="InterPro" id="IPR036188">
    <property type="entry name" value="FAD/NAD-bd_sf"/>
</dbReference>
<dbReference type="SUPFAM" id="SSF51905">
    <property type="entry name" value="FAD/NAD(P)-binding domain"/>
    <property type="match status" value="1"/>
</dbReference>
<comment type="similarity">
    <text evidence="2">Belongs to the class-III pyridine nucleotide-disulfide oxidoreductase family.</text>
</comment>
<evidence type="ECO:0000256" key="1">
    <source>
        <dbReference type="ARBA" id="ARBA00001974"/>
    </source>
</evidence>
<dbReference type="SUPFAM" id="SSF52821">
    <property type="entry name" value="Rhodanese/Cell cycle control phosphatase"/>
    <property type="match status" value="1"/>
</dbReference>
<dbReference type="PROSITE" id="PS50206">
    <property type="entry name" value="RHODANESE_3"/>
    <property type="match status" value="1"/>
</dbReference>
<dbReference type="AlphaFoldDB" id="A0AA40CSH2"/>
<evidence type="ECO:0000313" key="6">
    <source>
        <dbReference type="EMBL" id="KAK0649595.1"/>
    </source>
</evidence>
<reference evidence="6" key="1">
    <citation type="submission" date="2023-06" db="EMBL/GenBank/DDBJ databases">
        <title>Genome-scale phylogeny and comparative genomics of the fungal order Sordariales.</title>
        <authorList>
            <consortium name="Lawrence Berkeley National Laboratory"/>
            <person name="Hensen N."/>
            <person name="Bonometti L."/>
            <person name="Westerberg I."/>
            <person name="Brannstrom I.O."/>
            <person name="Guillou S."/>
            <person name="Cros-Aarteil S."/>
            <person name="Calhoun S."/>
            <person name="Haridas S."/>
            <person name="Kuo A."/>
            <person name="Mondo S."/>
            <person name="Pangilinan J."/>
            <person name="Riley R."/>
            <person name="Labutti K."/>
            <person name="Andreopoulos B."/>
            <person name="Lipzen A."/>
            <person name="Chen C."/>
            <person name="Yanf M."/>
            <person name="Daum C."/>
            <person name="Ng V."/>
            <person name="Clum A."/>
            <person name="Steindorff A."/>
            <person name="Ohm R."/>
            <person name="Martin F."/>
            <person name="Silar P."/>
            <person name="Natvig D."/>
            <person name="Lalanne C."/>
            <person name="Gautier V."/>
            <person name="Ament-Velasquez S.L."/>
            <person name="Kruys A."/>
            <person name="Hutchinson M.I."/>
            <person name="Powell A.J."/>
            <person name="Barry K."/>
            <person name="Miller A.N."/>
            <person name="Grigoriev I.V."/>
            <person name="Debuchy R."/>
            <person name="Gladieux P."/>
            <person name="Thoren M.H."/>
            <person name="Johannesson H."/>
        </authorList>
    </citation>
    <scope>NUCLEOTIDE SEQUENCE</scope>
    <source>
        <strain evidence="6">SMH2532-1</strain>
    </source>
</reference>
<sequence length="542" mass="58320">MSAATRARRLDENADITVFEKGPYISFANCGIPYALSDTIPDPDSLLLQSPESVKKRFNIDVKINTEVVGIDREKKVVLVRPKGKEEVEEVSYDKLILSQGARPMVPDVEGVEMGHVFRLTTVVDLEGVRGYMREKGVKRAVVVGGGFIGLEAAENLKTMGLEVTVVERGEHVLPPIDRDIAEPVHAELRRNGVGLVLGKGVGKIEKDAVVVDGGERIPAELVIMVVGVRPRTGLAKAAGLDVGKNGVTVNGQMQTSDPDIYAVGDMVETEQRVTGLRQVLALAGPANRQGRMAADHIFGKDVAYRGNVGAAVVKVFGLTVGITGLSVEALQRLGREPLWVSAHPPDHASYYPGAHAITLKVAFEKETGKILGAQGVGVAGVDKRIDVLSTAIQGNMTIFDLEHLELAYAPPYGSAKDPVNMVGFIGSNLLRGDVDIAHGQDLTPEELKNMQVVDVRSPGEFSRGHLKFAKNIPVNDLRGDIASLDKSKKTLVYCQVGYRGYLADRILKQKGFDVMNLDGGYKSVADGGLKELQEVPPQKSS</sequence>
<keyword evidence="4" id="KW-0274">FAD</keyword>
<proteinExistence type="inferred from homology"/>
<dbReference type="InterPro" id="IPR004099">
    <property type="entry name" value="Pyr_nucl-diS_OxRdtase_dimer"/>
</dbReference>
<dbReference type="Pfam" id="PF07992">
    <property type="entry name" value="Pyr_redox_2"/>
    <property type="match status" value="1"/>
</dbReference>
<dbReference type="InterPro" id="IPR001763">
    <property type="entry name" value="Rhodanese-like_dom"/>
</dbReference>
<dbReference type="Gene3D" id="3.40.250.10">
    <property type="entry name" value="Rhodanese-like domain"/>
    <property type="match status" value="1"/>
</dbReference>
<evidence type="ECO:0000256" key="3">
    <source>
        <dbReference type="ARBA" id="ARBA00022630"/>
    </source>
</evidence>
<gene>
    <name evidence="6" type="ORF">B0T16DRAFT_325494</name>
</gene>
<name>A0AA40CSH2_9PEZI</name>
<keyword evidence="3" id="KW-0285">Flavoprotein</keyword>
<dbReference type="PANTHER" id="PTHR43429">
    <property type="entry name" value="PYRIDINE NUCLEOTIDE-DISULFIDE OXIDOREDUCTASE DOMAIN-CONTAINING"/>
    <property type="match status" value="1"/>
</dbReference>